<evidence type="ECO:0000313" key="1">
    <source>
        <dbReference type="EMBL" id="KAJ8060601.1"/>
    </source>
</evidence>
<keyword evidence="2" id="KW-1185">Reference proteome</keyword>
<comment type="caution">
    <text evidence="1">The sequence shown here is derived from an EMBL/GenBank/DDBJ whole genome shotgun (WGS) entry which is preliminary data.</text>
</comment>
<protein>
    <submittedName>
        <fullName evidence="1">Uncharacterized protein</fullName>
    </submittedName>
</protein>
<gene>
    <name evidence="1" type="ORF">OCU04_010912</name>
</gene>
<name>A0A9X0DEI4_9HELO</name>
<dbReference type="Proteomes" id="UP001152300">
    <property type="component" value="Unassembled WGS sequence"/>
</dbReference>
<evidence type="ECO:0000313" key="2">
    <source>
        <dbReference type="Proteomes" id="UP001152300"/>
    </source>
</evidence>
<proteinExistence type="predicted"/>
<dbReference type="EMBL" id="JAPEIS010000013">
    <property type="protein sequence ID" value="KAJ8060601.1"/>
    <property type="molecule type" value="Genomic_DNA"/>
</dbReference>
<reference evidence="1" key="1">
    <citation type="submission" date="2022-11" db="EMBL/GenBank/DDBJ databases">
        <title>Genome Resource of Sclerotinia nivalis Strain SnTB1, a Plant Pathogen Isolated from American Ginseng.</title>
        <authorList>
            <person name="Fan S."/>
        </authorList>
    </citation>
    <scope>NUCLEOTIDE SEQUENCE</scope>
    <source>
        <strain evidence="1">SnTB1</strain>
    </source>
</reference>
<organism evidence="1 2">
    <name type="scientific">Sclerotinia nivalis</name>
    <dbReference type="NCBI Taxonomy" id="352851"/>
    <lineage>
        <taxon>Eukaryota</taxon>
        <taxon>Fungi</taxon>
        <taxon>Dikarya</taxon>
        <taxon>Ascomycota</taxon>
        <taxon>Pezizomycotina</taxon>
        <taxon>Leotiomycetes</taxon>
        <taxon>Helotiales</taxon>
        <taxon>Sclerotiniaceae</taxon>
        <taxon>Sclerotinia</taxon>
    </lineage>
</organism>
<dbReference type="AlphaFoldDB" id="A0A9X0DEI4"/>
<accession>A0A9X0DEI4</accession>
<sequence>MSALQETTYIEEDADSTWSLGQFSIIQSRMLLPESMTGTNSSEMLEHLDPDKVLELLGICYPFRAEDVKQMTIRLISFDLGSQQLRVLDSQGPELSYKHKTF</sequence>